<name>A0AAU8PFS6_EDWPI</name>
<dbReference type="AlphaFoldDB" id="A0AAU8PFS6"/>
<keyword evidence="2" id="KW-1185">Reference proteome</keyword>
<evidence type="ECO:0000313" key="2">
    <source>
        <dbReference type="Proteomes" id="UP000002634"/>
    </source>
</evidence>
<dbReference type="KEGG" id="etr:ETAE_2049"/>
<reference evidence="1 2" key="1">
    <citation type="journal article" date="2009" name="PLoS ONE">
        <title>Genome sequence of the versatile fish pathogen Edwardsiella tarda provides insights into its adaptation to broad host ranges and intracellular niches.</title>
        <authorList>
            <person name="Wang Q."/>
            <person name="Yang M."/>
            <person name="Xiao J."/>
            <person name="Wu H."/>
            <person name="Wang X."/>
            <person name="Lv Y."/>
            <person name="Xu L."/>
            <person name="Zheng H."/>
            <person name="Wang S."/>
            <person name="Zhao G."/>
            <person name="Liu Q."/>
            <person name="Zhang Y."/>
        </authorList>
    </citation>
    <scope>NUCLEOTIDE SEQUENCE [LARGE SCALE GENOMIC DNA]</scope>
    <source>
        <strain evidence="2">EIB202 / CCTCC M208068</strain>
    </source>
</reference>
<evidence type="ECO:0000313" key="1">
    <source>
        <dbReference type="EMBL" id="ACY84884.1"/>
    </source>
</evidence>
<protein>
    <submittedName>
        <fullName evidence="1">Uncharacterized protein</fullName>
    </submittedName>
</protein>
<organism evidence="1 2">
    <name type="scientific">Edwardsiella piscicida</name>
    <dbReference type="NCBI Taxonomy" id="1263550"/>
    <lineage>
        <taxon>Bacteria</taxon>
        <taxon>Pseudomonadati</taxon>
        <taxon>Pseudomonadota</taxon>
        <taxon>Gammaproteobacteria</taxon>
        <taxon>Enterobacterales</taxon>
        <taxon>Hafniaceae</taxon>
        <taxon>Edwardsiella</taxon>
    </lineage>
</organism>
<gene>
    <name evidence="1" type="ordered locus">ETAE_2049</name>
</gene>
<sequence length="51" mass="5805">MVSWGVIHNRAPRKRGIHFKVNKTINKYQRIPAGLTLLKCYQRSGNVGEPA</sequence>
<accession>A0AAU8PFS6</accession>
<dbReference type="EMBL" id="CP001135">
    <property type="protein sequence ID" value="ACY84884.1"/>
    <property type="molecule type" value="Genomic_DNA"/>
</dbReference>
<proteinExistence type="predicted"/>
<dbReference type="Proteomes" id="UP000002634">
    <property type="component" value="Chromosome"/>
</dbReference>